<dbReference type="Gene3D" id="1.20.120.1220">
    <property type="match status" value="1"/>
</dbReference>
<dbReference type="Pfam" id="PF01478">
    <property type="entry name" value="Peptidase_A24"/>
    <property type="match status" value="1"/>
</dbReference>
<feature type="transmembrane region" description="Helical" evidence="1">
    <location>
        <begin position="124"/>
        <end position="142"/>
    </location>
</feature>
<feature type="transmembrane region" description="Helical" evidence="1">
    <location>
        <begin position="30"/>
        <end position="47"/>
    </location>
</feature>
<dbReference type="RefSeq" id="WP_074591898.1">
    <property type="nucleotide sequence ID" value="NZ_FNBS01000002.1"/>
</dbReference>
<evidence type="ECO:0000313" key="4">
    <source>
        <dbReference type="Proteomes" id="UP000183404"/>
    </source>
</evidence>
<dbReference type="InterPro" id="IPR000045">
    <property type="entry name" value="Prepilin_IV_endopep_pep"/>
</dbReference>
<dbReference type="AlphaFoldDB" id="A0A1G7HNB6"/>
<evidence type="ECO:0000259" key="2">
    <source>
        <dbReference type="Pfam" id="PF01478"/>
    </source>
</evidence>
<evidence type="ECO:0000256" key="1">
    <source>
        <dbReference type="SAM" id="Phobius"/>
    </source>
</evidence>
<reference evidence="3 4" key="1">
    <citation type="submission" date="2016-10" db="EMBL/GenBank/DDBJ databases">
        <authorList>
            <person name="de Groot N.N."/>
        </authorList>
    </citation>
    <scope>NUCLEOTIDE SEQUENCE [LARGE SCALE GENOMIC DNA]</scope>
    <source>
        <strain evidence="3 4">DSM 569</strain>
    </source>
</reference>
<dbReference type="GO" id="GO:0016020">
    <property type="term" value="C:membrane"/>
    <property type="evidence" value="ECO:0007669"/>
    <property type="project" value="InterPro"/>
</dbReference>
<sequence length="143" mass="15867">MHSTILSLPVIVLTACAVWTDYKRKEIDNWIPAAILTYGIILNAFLNPGRFTESFVYMFIVFTILFTIYIITNGKLGGGDVKLLTALAFFFGSSIMVLLLIAGITATTYGVFKGIKNRTYFRTETIFAPFIFIAAVLTSILTS</sequence>
<feature type="domain" description="Prepilin type IV endopeptidase peptidase" evidence="2">
    <location>
        <begin position="11"/>
        <end position="110"/>
    </location>
</feature>
<dbReference type="Proteomes" id="UP000183404">
    <property type="component" value="Unassembled WGS sequence"/>
</dbReference>
<accession>A0A1G7HNB6</accession>
<protein>
    <submittedName>
        <fullName evidence="3">Type IV leader peptidase family protein</fullName>
    </submittedName>
</protein>
<name>A0A1G7HNB6_THETY</name>
<feature type="transmembrane region" description="Helical" evidence="1">
    <location>
        <begin position="83"/>
        <end position="112"/>
    </location>
</feature>
<gene>
    <name evidence="3" type="ORF">SAMN04244560_00112</name>
</gene>
<keyword evidence="1" id="KW-1133">Transmembrane helix</keyword>
<organism evidence="3 4">
    <name type="scientific">Thermoanaerobacter thermohydrosulfuricus</name>
    <name type="common">Clostridium thermohydrosulfuricum</name>
    <dbReference type="NCBI Taxonomy" id="1516"/>
    <lineage>
        <taxon>Bacteria</taxon>
        <taxon>Bacillati</taxon>
        <taxon>Bacillota</taxon>
        <taxon>Clostridia</taxon>
        <taxon>Thermoanaerobacterales</taxon>
        <taxon>Thermoanaerobacteraceae</taxon>
        <taxon>Thermoanaerobacter</taxon>
    </lineage>
</organism>
<keyword evidence="1" id="KW-0812">Transmembrane</keyword>
<dbReference type="GO" id="GO:0004190">
    <property type="term" value="F:aspartic-type endopeptidase activity"/>
    <property type="evidence" value="ECO:0007669"/>
    <property type="project" value="InterPro"/>
</dbReference>
<proteinExistence type="predicted"/>
<keyword evidence="1" id="KW-0472">Membrane</keyword>
<evidence type="ECO:0000313" key="3">
    <source>
        <dbReference type="EMBL" id="SDF01962.1"/>
    </source>
</evidence>
<feature type="transmembrane region" description="Helical" evidence="1">
    <location>
        <begin position="54"/>
        <end position="71"/>
    </location>
</feature>
<dbReference type="EMBL" id="FNBS01000002">
    <property type="protein sequence ID" value="SDF01962.1"/>
    <property type="molecule type" value="Genomic_DNA"/>
</dbReference>